<evidence type="ECO:0000313" key="3">
    <source>
        <dbReference type="Proteomes" id="UP000055024"/>
    </source>
</evidence>
<dbReference type="Proteomes" id="UP000055024">
    <property type="component" value="Unassembled WGS sequence"/>
</dbReference>
<evidence type="ECO:0000256" key="1">
    <source>
        <dbReference type="SAM" id="MobiDB-lite"/>
    </source>
</evidence>
<organism evidence="2 3">
    <name type="scientific">Trichinella zimbabwensis</name>
    <dbReference type="NCBI Taxonomy" id="268475"/>
    <lineage>
        <taxon>Eukaryota</taxon>
        <taxon>Metazoa</taxon>
        <taxon>Ecdysozoa</taxon>
        <taxon>Nematoda</taxon>
        <taxon>Enoplea</taxon>
        <taxon>Dorylaimia</taxon>
        <taxon>Trichinellida</taxon>
        <taxon>Trichinellidae</taxon>
        <taxon>Trichinella</taxon>
    </lineage>
</organism>
<dbReference type="AlphaFoldDB" id="A0A0V1DRN0"/>
<dbReference type="EMBL" id="JYDP01007968">
    <property type="protein sequence ID" value="KRY64223.1"/>
    <property type="molecule type" value="Genomic_DNA"/>
</dbReference>
<sequence length="30" mass="3582">MLSFTDLKEQRQLHYEPACQKDTKEGDKEI</sequence>
<keyword evidence="3" id="KW-1185">Reference proteome</keyword>
<accession>A0A0V1DRN0</accession>
<evidence type="ECO:0000313" key="2">
    <source>
        <dbReference type="EMBL" id="KRY64223.1"/>
    </source>
</evidence>
<reference evidence="2 3" key="1">
    <citation type="submission" date="2015-01" db="EMBL/GenBank/DDBJ databases">
        <title>Evolution of Trichinella species and genotypes.</title>
        <authorList>
            <person name="Korhonen P.K."/>
            <person name="Edoardo P."/>
            <person name="Giuseppe L.R."/>
            <person name="Gasser R.B."/>
        </authorList>
    </citation>
    <scope>NUCLEOTIDE SEQUENCE [LARGE SCALE GENOMIC DNA]</scope>
    <source>
        <strain evidence="2">ISS1029</strain>
    </source>
</reference>
<feature type="region of interest" description="Disordered" evidence="1">
    <location>
        <begin position="1"/>
        <end position="30"/>
    </location>
</feature>
<name>A0A0V1DRN0_9BILA</name>
<comment type="caution">
    <text evidence="2">The sequence shown here is derived from an EMBL/GenBank/DDBJ whole genome shotgun (WGS) entry which is preliminary data.</text>
</comment>
<gene>
    <name evidence="2" type="ORF">T11_16662</name>
</gene>
<protein>
    <submittedName>
        <fullName evidence="2">Uncharacterized protein</fullName>
    </submittedName>
</protein>
<proteinExistence type="predicted"/>